<proteinExistence type="predicted"/>
<reference evidence="2 3" key="1">
    <citation type="submission" date="2014-07" db="EMBL/GenBank/DDBJ databases">
        <authorList>
            <person name="Zhang J.E."/>
            <person name="Yang H."/>
            <person name="Guo J."/>
            <person name="Deng Z."/>
            <person name="Luo H."/>
            <person name="Luo M."/>
            <person name="Zhao B."/>
        </authorList>
    </citation>
    <scope>NUCLEOTIDE SEQUENCE [LARGE SCALE GENOMIC DNA]</scope>
    <source>
        <strain evidence="2 3">1CP</strain>
        <plasmid evidence="3">Plasmid pr1cp1</plasmid>
    </source>
</reference>
<gene>
    <name evidence="2" type="ORF">R1CP_40010</name>
</gene>
<organism evidence="2 3">
    <name type="scientific">Rhodococcus opacus</name>
    <name type="common">Nocardia opaca</name>
    <dbReference type="NCBI Taxonomy" id="37919"/>
    <lineage>
        <taxon>Bacteria</taxon>
        <taxon>Bacillati</taxon>
        <taxon>Actinomycetota</taxon>
        <taxon>Actinomycetes</taxon>
        <taxon>Mycobacteriales</taxon>
        <taxon>Nocardiaceae</taxon>
        <taxon>Rhodococcus</taxon>
    </lineage>
</organism>
<evidence type="ECO:0000313" key="3">
    <source>
        <dbReference type="Proteomes" id="UP000186108"/>
    </source>
</evidence>
<protein>
    <submittedName>
        <fullName evidence="2">Uncharacterized protein</fullName>
    </submittedName>
</protein>
<keyword evidence="2" id="KW-0614">Plasmid</keyword>
<dbReference type="EMBL" id="CP009112">
    <property type="protein sequence ID" value="ANS32583.1"/>
    <property type="molecule type" value="Genomic_DNA"/>
</dbReference>
<accession>A0A1B1KJ10</accession>
<geneLocation type="plasmid" evidence="3">
    <name>pr1cp1</name>
</geneLocation>
<evidence type="ECO:0000256" key="1">
    <source>
        <dbReference type="SAM" id="MobiDB-lite"/>
    </source>
</evidence>
<dbReference type="Proteomes" id="UP000186108">
    <property type="component" value="Plasmid pR1CP1"/>
</dbReference>
<name>A0A1B1KJ10_RHOOP</name>
<feature type="region of interest" description="Disordered" evidence="1">
    <location>
        <begin position="1"/>
        <end position="29"/>
    </location>
</feature>
<dbReference type="AlphaFoldDB" id="A0A1B1KJ10"/>
<evidence type="ECO:0000313" key="2">
    <source>
        <dbReference type="EMBL" id="ANS32583.1"/>
    </source>
</evidence>
<sequence length="80" mass="8635">MAGLRQPDQDDQWRTPTITPPAAGHSSDHARAVMNRARLAVTAADFRTLLTRAAHCAHARVAWLLNPSCSSTKTSSLAAR</sequence>